<proteinExistence type="inferred from homology"/>
<evidence type="ECO:0000256" key="4">
    <source>
        <dbReference type="ARBA" id="ARBA00022481"/>
    </source>
</evidence>
<evidence type="ECO:0000313" key="13">
    <source>
        <dbReference type="Proteomes" id="UP000322225"/>
    </source>
</evidence>
<dbReference type="Proteomes" id="UP000322225">
    <property type="component" value="Chromosome 3"/>
</dbReference>
<evidence type="ECO:0000256" key="10">
    <source>
        <dbReference type="ARBA" id="ARBA00024805"/>
    </source>
</evidence>
<dbReference type="RefSeq" id="XP_031859214.1">
    <property type="nucleotide sequence ID" value="XM_032006545.1"/>
</dbReference>
<dbReference type="GO" id="GO:0000502">
    <property type="term" value="C:proteasome complex"/>
    <property type="evidence" value="ECO:0007669"/>
    <property type="project" value="UniProtKB-KW"/>
</dbReference>
<feature type="compositionally biased region" description="Gly residues" evidence="11">
    <location>
        <begin position="97"/>
        <end position="106"/>
    </location>
</feature>
<dbReference type="GO" id="GO:0070628">
    <property type="term" value="F:proteasome binding"/>
    <property type="evidence" value="ECO:0007669"/>
    <property type="project" value="InterPro"/>
</dbReference>
<feature type="region of interest" description="Disordered" evidence="11">
    <location>
        <begin position="70"/>
        <end position="111"/>
    </location>
</feature>
<feature type="region of interest" description="Disordered" evidence="11">
    <location>
        <begin position="223"/>
        <end position="405"/>
    </location>
</feature>
<dbReference type="InterPro" id="IPR045128">
    <property type="entry name" value="PI31-like"/>
</dbReference>
<dbReference type="EMBL" id="CP144053">
    <property type="protein sequence ID" value="WWD17489.1"/>
    <property type="molecule type" value="Genomic_DNA"/>
</dbReference>
<keyword evidence="6" id="KW-0597">Phosphoprotein</keyword>
<accession>A0A5M6BTV7</accession>
<dbReference type="InterPro" id="IPR021625">
    <property type="entry name" value="PI31_Prot_N"/>
</dbReference>
<keyword evidence="13" id="KW-1185">Reference proteome</keyword>
<evidence type="ECO:0000313" key="12">
    <source>
        <dbReference type="EMBL" id="WWD17489.1"/>
    </source>
</evidence>
<evidence type="ECO:0000256" key="1">
    <source>
        <dbReference type="ARBA" id="ARBA00004240"/>
    </source>
</evidence>
<evidence type="ECO:0000256" key="8">
    <source>
        <dbReference type="ARBA" id="ARBA00022942"/>
    </source>
</evidence>
<dbReference type="GO" id="GO:0005783">
    <property type="term" value="C:endoplasmic reticulum"/>
    <property type="evidence" value="ECO:0007669"/>
    <property type="project" value="UniProtKB-SubCell"/>
</dbReference>
<keyword evidence="9" id="KW-0007">Acetylation</keyword>
<keyword evidence="8" id="KW-0647">Proteasome</keyword>
<comment type="subcellular location">
    <subcellularLocation>
        <location evidence="2">Cytoplasm</location>
    </subcellularLocation>
    <subcellularLocation>
        <location evidence="1">Endoplasmic reticulum</location>
    </subcellularLocation>
</comment>
<evidence type="ECO:0000256" key="3">
    <source>
        <dbReference type="ARBA" id="ARBA00006405"/>
    </source>
</evidence>
<dbReference type="OrthoDB" id="68090at2759"/>
<evidence type="ECO:0000256" key="11">
    <source>
        <dbReference type="SAM" id="MobiDB-lite"/>
    </source>
</evidence>
<comment type="function">
    <text evidence="10">Plays an important role in control of proteasome function. Inhibits the hydrolysis of protein and peptide substrates by the 20S proteasome. Also inhibits the activation of the proteasome by the proteasome regulatory proteins PA700 and PA28.</text>
</comment>
<comment type="similarity">
    <text evidence="3">Belongs to the proteasome inhibitor PI31 family.</text>
</comment>
<evidence type="ECO:0000256" key="7">
    <source>
        <dbReference type="ARBA" id="ARBA00022824"/>
    </source>
</evidence>
<feature type="compositionally biased region" description="Gly residues" evidence="11">
    <location>
        <begin position="384"/>
        <end position="405"/>
    </location>
</feature>
<keyword evidence="4" id="KW-0488">Methylation</keyword>
<dbReference type="Pfam" id="PF08577">
    <property type="entry name" value="PI31_Prot_C"/>
    <property type="match status" value="1"/>
</dbReference>
<reference evidence="12" key="1">
    <citation type="submission" date="2017-08" db="EMBL/GenBank/DDBJ databases">
        <authorList>
            <person name="Cuomo C."/>
            <person name="Billmyre B."/>
            <person name="Heitman J."/>
        </authorList>
    </citation>
    <scope>NUCLEOTIDE SEQUENCE</scope>
    <source>
        <strain evidence="12">CBS 12478</strain>
    </source>
</reference>
<keyword evidence="7" id="KW-0256">Endoplasmic reticulum</keyword>
<feature type="region of interest" description="Disordered" evidence="11">
    <location>
        <begin position="170"/>
        <end position="190"/>
    </location>
</feature>
<dbReference type="AlphaFoldDB" id="A0A5M6BTV7"/>
<evidence type="ECO:0000256" key="2">
    <source>
        <dbReference type="ARBA" id="ARBA00004496"/>
    </source>
</evidence>
<feature type="compositionally biased region" description="Pro residues" evidence="11">
    <location>
        <begin position="235"/>
        <end position="256"/>
    </location>
</feature>
<protein>
    <submittedName>
        <fullName evidence="12">Uncharacterized protein</fullName>
    </submittedName>
</protein>
<dbReference type="GO" id="GO:0043161">
    <property type="term" value="P:proteasome-mediated ubiquitin-dependent protein catabolic process"/>
    <property type="evidence" value="ECO:0007669"/>
    <property type="project" value="InterPro"/>
</dbReference>
<reference evidence="12" key="2">
    <citation type="submission" date="2024-01" db="EMBL/GenBank/DDBJ databases">
        <title>Comparative genomics of Cryptococcus and Kwoniella reveals pathogenesis evolution and contrasting modes of karyotype evolution via chromosome fusion or intercentromeric recombination.</title>
        <authorList>
            <person name="Coelho M.A."/>
            <person name="David-Palma M."/>
            <person name="Shea T."/>
            <person name="Bowers K."/>
            <person name="McGinley-Smith S."/>
            <person name="Mohammad A.W."/>
            <person name="Gnirke A."/>
            <person name="Yurkov A.M."/>
            <person name="Nowrousian M."/>
            <person name="Sun S."/>
            <person name="Cuomo C.A."/>
            <person name="Heitman J."/>
        </authorList>
    </citation>
    <scope>NUCLEOTIDE SEQUENCE</scope>
    <source>
        <strain evidence="12">CBS 12478</strain>
    </source>
</reference>
<dbReference type="KEGG" id="ksn:43590703"/>
<keyword evidence="5" id="KW-0963">Cytoplasm</keyword>
<dbReference type="InterPro" id="IPR013886">
    <property type="entry name" value="PI31_Prot_C"/>
</dbReference>
<evidence type="ECO:0000256" key="9">
    <source>
        <dbReference type="ARBA" id="ARBA00022990"/>
    </source>
</evidence>
<dbReference type="GO" id="GO:0004866">
    <property type="term" value="F:endopeptidase inhibitor activity"/>
    <property type="evidence" value="ECO:0007669"/>
    <property type="project" value="InterPro"/>
</dbReference>
<organism evidence="12 13">
    <name type="scientific">Kwoniella shandongensis</name>
    <dbReference type="NCBI Taxonomy" id="1734106"/>
    <lineage>
        <taxon>Eukaryota</taxon>
        <taxon>Fungi</taxon>
        <taxon>Dikarya</taxon>
        <taxon>Basidiomycota</taxon>
        <taxon>Agaricomycotina</taxon>
        <taxon>Tremellomycetes</taxon>
        <taxon>Tremellales</taxon>
        <taxon>Cryptococcaceae</taxon>
        <taxon>Kwoniella</taxon>
    </lineage>
</organism>
<dbReference type="PANTHER" id="PTHR13266">
    <property type="entry name" value="PROTEASOME INHIBITOR"/>
    <property type="match status" value="1"/>
</dbReference>
<evidence type="ECO:0000256" key="5">
    <source>
        <dbReference type="ARBA" id="ARBA00022490"/>
    </source>
</evidence>
<dbReference type="PANTHER" id="PTHR13266:SF1">
    <property type="entry name" value="PROTEASOME INHIBITOR PI31 SUBUNIT"/>
    <property type="match status" value="1"/>
</dbReference>
<dbReference type="Pfam" id="PF11566">
    <property type="entry name" value="PI31_Prot_N"/>
    <property type="match status" value="1"/>
</dbReference>
<evidence type="ECO:0000256" key="6">
    <source>
        <dbReference type="ARBA" id="ARBA00022553"/>
    </source>
</evidence>
<dbReference type="Gene3D" id="3.40.1000.30">
    <property type="match status" value="1"/>
</dbReference>
<sequence length="442" mass="44811">MSNPLDTTTLLRSLPDLLPRSTTSPLPKPTDVIAALVHTIHTSLQFRLISPTSSSSDEPNITSAAVAEISEGDIDDGASETATAVDDQEQQDSEQVSGGGSGGRLGEGWNSRGEDGYSFEYKHEQSALTFRVRVGRMGGRVQIDAMAEDGAPNTISVILNDLVDPSSFPIPSSATASSSSDSSTSPETPAKAVGFKSIATVKTFVEQYKRDVIARLLPGLQVPGYQEQSGSNPRNPSPSAPSHEPPPARPAPPYPSGPSFDPLRDPHQSSNPLSVGRRDLDPLSSLQPPGQFNPNRDGGGMLVDFNHPLFDSRRRQDPDVFGPGGSIQPPGARWDPVGPGAGGGAGGRFPGPGGNPLGGVGVGDDRWGDELPPPGEFGPDMGRFGPGPGGPFGGPRGRGGGSAGGFGGGFGGLGGGRGGGGGFGGGLGGGGGGFGGGGGMFM</sequence>
<feature type="compositionally biased region" description="Polar residues" evidence="11">
    <location>
        <begin position="284"/>
        <end position="294"/>
    </location>
</feature>
<dbReference type="GeneID" id="43590703"/>
<gene>
    <name evidence="12" type="ORF">CI109_101930</name>
</gene>
<feature type="compositionally biased region" description="Gly residues" evidence="11">
    <location>
        <begin position="339"/>
        <end position="362"/>
    </location>
</feature>
<name>A0A5M6BTV7_9TREE</name>